<organism evidence="7 8">
    <name type="scientific">Eisenbergiella massiliensis</name>
    <dbReference type="NCBI Taxonomy" id="1720294"/>
    <lineage>
        <taxon>Bacteria</taxon>
        <taxon>Bacillati</taxon>
        <taxon>Bacillota</taxon>
        <taxon>Clostridia</taxon>
        <taxon>Lachnospirales</taxon>
        <taxon>Lachnospiraceae</taxon>
        <taxon>Eisenbergiella</taxon>
    </lineage>
</organism>
<keyword evidence="5" id="KW-1133">Transmembrane helix</keyword>
<dbReference type="Gene3D" id="6.10.340.10">
    <property type="match status" value="1"/>
</dbReference>
<keyword evidence="2" id="KW-0597">Phosphoprotein</keyword>
<evidence type="ECO:0000259" key="6">
    <source>
        <dbReference type="PROSITE" id="PS50885"/>
    </source>
</evidence>
<dbReference type="SUPFAM" id="SSF158472">
    <property type="entry name" value="HAMP domain-like"/>
    <property type="match status" value="1"/>
</dbReference>
<evidence type="ECO:0000313" key="7">
    <source>
        <dbReference type="EMBL" id="RGE57721.1"/>
    </source>
</evidence>
<feature type="domain" description="HAMP" evidence="6">
    <location>
        <begin position="313"/>
        <end position="368"/>
    </location>
</feature>
<dbReference type="Proteomes" id="UP000260812">
    <property type="component" value="Unassembled WGS sequence"/>
</dbReference>
<dbReference type="InterPro" id="IPR050640">
    <property type="entry name" value="Bact_2-comp_sensor_kinase"/>
</dbReference>
<comment type="subcellular location">
    <subcellularLocation>
        <location evidence="1">Membrane</location>
    </subcellularLocation>
</comment>
<dbReference type="CDD" id="cd06225">
    <property type="entry name" value="HAMP"/>
    <property type="match status" value="1"/>
</dbReference>
<dbReference type="PANTHER" id="PTHR34220">
    <property type="entry name" value="SENSOR HISTIDINE KINASE YPDA"/>
    <property type="match status" value="1"/>
</dbReference>
<evidence type="ECO:0000256" key="3">
    <source>
        <dbReference type="ARBA" id="ARBA00022679"/>
    </source>
</evidence>
<evidence type="ECO:0000256" key="1">
    <source>
        <dbReference type="ARBA" id="ARBA00004370"/>
    </source>
</evidence>
<name>A0A3E3I0H1_9FIRM</name>
<keyword evidence="3" id="KW-0808">Transferase</keyword>
<reference evidence="7" key="1">
    <citation type="submission" date="2018-08" db="EMBL/GenBank/DDBJ databases">
        <title>A genome reference for cultivated species of the human gut microbiota.</title>
        <authorList>
            <person name="Zou Y."/>
            <person name="Xue W."/>
            <person name="Luo G."/>
        </authorList>
    </citation>
    <scope>NUCLEOTIDE SEQUENCE [LARGE SCALE GENOMIC DNA]</scope>
    <source>
        <strain evidence="7">TF05-5AC</strain>
    </source>
</reference>
<sequence>MRTLDLFFRYIRDMKLKTKLICIYIIASFSALFLLLIVLKAALGKQLFSHEQSMLSNALNQSISQLDAQINDTINLSNVIYNNDDIISAINVDYGKDYFKMYTAYSNIIKPELYIYKCLIPEVTDILLYSSCGIFPHKNLVNSLSDLETEPWFPEIKDIHTPSWIVTGTKESPSLASIRMLPKIPSYPFDNYLYLETDYKNFFACTNSISQDAYGLVIAGKNNSLIYQYHSFPGDDFPVNAQELLTDYEKTVEEYGSRYIFLSAPVESAGWTIYYYSPISNVKGTVERTIFTSFFLIALCFTILFLLTFFTVNSILSPLRQLTGVISKISLADIEKHELLIIPNRNDEIGKLIHTFNSMLKRIRSLIDEAYVQKLKAKEYQLNALRAQINPHFLYNTLSLISARAIIAEQTEISETVQLLTLFYRTSLNKGQDTTTIRNELENIKAYISIQLILTSHSFLVEYQLEEALLELPIPCLILQPIVENAIEHGLRSSRRQPRRLIIALSEEKGICFIRVSDNGCGIPPDKMQGLFACETTHIGIKNVNERLKLSYGDNLGLIINSEADNGTEVIIRIPLQKNSPKP</sequence>
<dbReference type="PROSITE" id="PS50885">
    <property type="entry name" value="HAMP"/>
    <property type="match status" value="1"/>
</dbReference>
<dbReference type="AlphaFoldDB" id="A0A3E3I0H1"/>
<evidence type="ECO:0000256" key="2">
    <source>
        <dbReference type="ARBA" id="ARBA00022553"/>
    </source>
</evidence>
<dbReference type="SUPFAM" id="SSF55874">
    <property type="entry name" value="ATPase domain of HSP90 chaperone/DNA topoisomerase II/histidine kinase"/>
    <property type="match status" value="1"/>
</dbReference>
<dbReference type="InterPro" id="IPR036890">
    <property type="entry name" value="HATPase_C_sf"/>
</dbReference>
<dbReference type="RefSeq" id="WP_117545159.1">
    <property type="nucleotide sequence ID" value="NZ_JBKUNB010000038.1"/>
</dbReference>
<protein>
    <submittedName>
        <fullName evidence="7">Sensor histidine kinase</fullName>
    </submittedName>
</protein>
<keyword evidence="4 7" id="KW-0418">Kinase</keyword>
<dbReference type="Pfam" id="PF00672">
    <property type="entry name" value="HAMP"/>
    <property type="match status" value="1"/>
</dbReference>
<comment type="caution">
    <text evidence="7">The sequence shown here is derived from an EMBL/GenBank/DDBJ whole genome shotgun (WGS) entry which is preliminary data.</text>
</comment>
<dbReference type="Pfam" id="PF02518">
    <property type="entry name" value="HATPase_c"/>
    <property type="match status" value="1"/>
</dbReference>
<dbReference type="InterPro" id="IPR010559">
    <property type="entry name" value="Sig_transdc_His_kin_internal"/>
</dbReference>
<keyword evidence="5" id="KW-0812">Transmembrane</keyword>
<dbReference type="GO" id="GO:0016020">
    <property type="term" value="C:membrane"/>
    <property type="evidence" value="ECO:0007669"/>
    <property type="project" value="UniProtKB-SubCell"/>
</dbReference>
<evidence type="ECO:0000313" key="8">
    <source>
        <dbReference type="Proteomes" id="UP000260812"/>
    </source>
</evidence>
<proteinExistence type="predicted"/>
<dbReference type="SMART" id="SM00304">
    <property type="entry name" value="HAMP"/>
    <property type="match status" value="1"/>
</dbReference>
<evidence type="ECO:0000256" key="5">
    <source>
        <dbReference type="SAM" id="Phobius"/>
    </source>
</evidence>
<keyword evidence="8" id="KW-1185">Reference proteome</keyword>
<dbReference type="Pfam" id="PF06580">
    <property type="entry name" value="His_kinase"/>
    <property type="match status" value="1"/>
</dbReference>
<dbReference type="PANTHER" id="PTHR34220:SF7">
    <property type="entry name" value="SENSOR HISTIDINE KINASE YPDA"/>
    <property type="match status" value="1"/>
</dbReference>
<feature type="transmembrane region" description="Helical" evidence="5">
    <location>
        <begin position="21"/>
        <end position="43"/>
    </location>
</feature>
<dbReference type="Gene3D" id="3.30.565.10">
    <property type="entry name" value="Histidine kinase-like ATPase, C-terminal domain"/>
    <property type="match status" value="1"/>
</dbReference>
<keyword evidence="5" id="KW-0472">Membrane</keyword>
<dbReference type="InterPro" id="IPR003594">
    <property type="entry name" value="HATPase_dom"/>
</dbReference>
<dbReference type="EMBL" id="QVLV01000014">
    <property type="protein sequence ID" value="RGE57721.1"/>
    <property type="molecule type" value="Genomic_DNA"/>
</dbReference>
<dbReference type="GeneID" id="97988844"/>
<dbReference type="SMART" id="SM00387">
    <property type="entry name" value="HATPase_c"/>
    <property type="match status" value="1"/>
</dbReference>
<gene>
    <name evidence="7" type="ORF">DXC51_18700</name>
</gene>
<dbReference type="GO" id="GO:0000155">
    <property type="term" value="F:phosphorelay sensor kinase activity"/>
    <property type="evidence" value="ECO:0007669"/>
    <property type="project" value="InterPro"/>
</dbReference>
<evidence type="ECO:0000256" key="4">
    <source>
        <dbReference type="ARBA" id="ARBA00022777"/>
    </source>
</evidence>
<dbReference type="InterPro" id="IPR003660">
    <property type="entry name" value="HAMP_dom"/>
</dbReference>
<accession>A0A3E3I0H1</accession>
<feature type="transmembrane region" description="Helical" evidence="5">
    <location>
        <begin position="290"/>
        <end position="312"/>
    </location>
</feature>